<sequence length="100" mass="11417">MGANYPRSTGYKDRIKLKKQACLKWRRAISTLSWSFAGNKTDEKQAPRAVVIISDFIGADYAYFSSKNKMIGETNSFLSSYYLAVILFADQRTNQYNVRA</sequence>
<protein>
    <submittedName>
        <fullName evidence="1">Uncharacterized protein</fullName>
    </submittedName>
</protein>
<dbReference type="Proteomes" id="UP001164929">
    <property type="component" value="Chromosome 10"/>
</dbReference>
<evidence type="ECO:0000313" key="1">
    <source>
        <dbReference type="EMBL" id="KAJ6981259.1"/>
    </source>
</evidence>
<accession>A0AAD6M986</accession>
<proteinExistence type="predicted"/>
<dbReference type="AlphaFoldDB" id="A0AAD6M986"/>
<organism evidence="1 2">
    <name type="scientific">Populus alba x Populus x berolinensis</name>
    <dbReference type="NCBI Taxonomy" id="444605"/>
    <lineage>
        <taxon>Eukaryota</taxon>
        <taxon>Viridiplantae</taxon>
        <taxon>Streptophyta</taxon>
        <taxon>Embryophyta</taxon>
        <taxon>Tracheophyta</taxon>
        <taxon>Spermatophyta</taxon>
        <taxon>Magnoliopsida</taxon>
        <taxon>eudicotyledons</taxon>
        <taxon>Gunneridae</taxon>
        <taxon>Pentapetalae</taxon>
        <taxon>rosids</taxon>
        <taxon>fabids</taxon>
        <taxon>Malpighiales</taxon>
        <taxon>Salicaceae</taxon>
        <taxon>Saliceae</taxon>
        <taxon>Populus</taxon>
    </lineage>
</organism>
<keyword evidence="2" id="KW-1185">Reference proteome</keyword>
<gene>
    <name evidence="1" type="ORF">NC653_024610</name>
</gene>
<name>A0AAD6M986_9ROSI</name>
<reference evidence="1" key="1">
    <citation type="journal article" date="2023" name="Mol. Ecol. Resour.">
        <title>Chromosome-level genome assembly of a triploid poplar Populus alba 'Berolinensis'.</title>
        <authorList>
            <person name="Chen S."/>
            <person name="Yu Y."/>
            <person name="Wang X."/>
            <person name="Wang S."/>
            <person name="Zhang T."/>
            <person name="Zhou Y."/>
            <person name="He R."/>
            <person name="Meng N."/>
            <person name="Wang Y."/>
            <person name="Liu W."/>
            <person name="Liu Z."/>
            <person name="Liu J."/>
            <person name="Guo Q."/>
            <person name="Huang H."/>
            <person name="Sederoff R.R."/>
            <person name="Wang G."/>
            <person name="Qu G."/>
            <person name="Chen S."/>
        </authorList>
    </citation>
    <scope>NUCLEOTIDE SEQUENCE</scope>
    <source>
        <tissue evidence="1">Leaves</tissue>
    </source>
</reference>
<dbReference type="EMBL" id="JAQIZT010000010">
    <property type="protein sequence ID" value="KAJ6981259.1"/>
    <property type="molecule type" value="Genomic_DNA"/>
</dbReference>
<comment type="caution">
    <text evidence="1">The sequence shown here is derived from an EMBL/GenBank/DDBJ whole genome shotgun (WGS) entry which is preliminary data.</text>
</comment>
<evidence type="ECO:0000313" key="2">
    <source>
        <dbReference type="Proteomes" id="UP001164929"/>
    </source>
</evidence>